<evidence type="ECO:0000256" key="2">
    <source>
        <dbReference type="ARBA" id="ARBA00023002"/>
    </source>
</evidence>
<organism evidence="7 8">
    <name type="scientific">Folsomia candida</name>
    <name type="common">Springtail</name>
    <dbReference type="NCBI Taxonomy" id="158441"/>
    <lineage>
        <taxon>Eukaryota</taxon>
        <taxon>Metazoa</taxon>
        <taxon>Ecdysozoa</taxon>
        <taxon>Arthropoda</taxon>
        <taxon>Hexapoda</taxon>
        <taxon>Collembola</taxon>
        <taxon>Entomobryomorpha</taxon>
        <taxon>Isotomoidea</taxon>
        <taxon>Isotomidae</taxon>
        <taxon>Proisotominae</taxon>
        <taxon>Folsomia</taxon>
    </lineage>
</organism>
<dbReference type="PANTHER" id="PTHR43762">
    <property type="entry name" value="L-GULONOLACTONE OXIDASE"/>
    <property type="match status" value="1"/>
</dbReference>
<dbReference type="PROSITE" id="PS51387">
    <property type="entry name" value="FAD_PCMH"/>
    <property type="match status" value="1"/>
</dbReference>
<comment type="caution">
    <text evidence="7">The sequence shown here is derived from an EMBL/GenBank/DDBJ whole genome shotgun (WGS) entry which is preliminary data.</text>
</comment>
<dbReference type="InterPro" id="IPR007173">
    <property type="entry name" value="ALO_C"/>
</dbReference>
<dbReference type="GO" id="GO:0005777">
    <property type="term" value="C:peroxisome"/>
    <property type="evidence" value="ECO:0007669"/>
    <property type="project" value="UniProtKB-SubCell"/>
</dbReference>
<keyword evidence="3" id="KW-0576">Peroxisome</keyword>
<evidence type="ECO:0000313" key="8">
    <source>
        <dbReference type="Proteomes" id="UP000198287"/>
    </source>
</evidence>
<dbReference type="InterPro" id="IPR016167">
    <property type="entry name" value="FAD-bd_PCMH_sub1"/>
</dbReference>
<dbReference type="Proteomes" id="UP000198287">
    <property type="component" value="Unassembled WGS sequence"/>
</dbReference>
<dbReference type="GO" id="GO:0016020">
    <property type="term" value="C:membrane"/>
    <property type="evidence" value="ECO:0007669"/>
    <property type="project" value="InterPro"/>
</dbReference>
<dbReference type="AlphaFoldDB" id="A0A226E4H0"/>
<dbReference type="STRING" id="158441.A0A226E4H0"/>
<dbReference type="Pfam" id="PF01565">
    <property type="entry name" value="FAD_binding_4"/>
    <property type="match status" value="1"/>
</dbReference>
<name>A0A226E4H0_FOLCA</name>
<dbReference type="OrthoDB" id="610608at2759"/>
<dbReference type="Gene3D" id="3.30.43.10">
    <property type="entry name" value="Uridine Diphospho-n-acetylenolpyruvylglucosamine Reductase, domain 2"/>
    <property type="match status" value="1"/>
</dbReference>
<reference evidence="7 8" key="1">
    <citation type="submission" date="2015-12" db="EMBL/GenBank/DDBJ databases">
        <title>The genome of Folsomia candida.</title>
        <authorList>
            <person name="Faddeeva A."/>
            <person name="Derks M.F."/>
            <person name="Anvar Y."/>
            <person name="Smit S."/>
            <person name="Van Straalen N."/>
            <person name="Roelofs D."/>
        </authorList>
    </citation>
    <scope>NUCLEOTIDE SEQUENCE [LARGE SCALE GENOMIC DNA]</scope>
    <source>
        <strain evidence="7 8">VU population</strain>
        <tissue evidence="7">Whole body</tissue>
    </source>
</reference>
<dbReference type="InterPro" id="IPR016169">
    <property type="entry name" value="FAD-bd_PCMH_sub2"/>
</dbReference>
<feature type="chain" id="PRO_5013370772" evidence="5">
    <location>
        <begin position="20"/>
        <end position="609"/>
    </location>
</feature>
<dbReference type="GO" id="GO:0071949">
    <property type="term" value="F:FAD binding"/>
    <property type="evidence" value="ECO:0007669"/>
    <property type="project" value="InterPro"/>
</dbReference>
<evidence type="ECO:0000259" key="6">
    <source>
        <dbReference type="PROSITE" id="PS51387"/>
    </source>
</evidence>
<accession>A0A226E4H0</accession>
<dbReference type="SUPFAM" id="SSF56176">
    <property type="entry name" value="FAD-binding/transporter-associated domain-like"/>
    <property type="match status" value="1"/>
</dbReference>
<gene>
    <name evidence="7" type="ORF">Fcan01_13185</name>
</gene>
<dbReference type="InterPro" id="IPR036318">
    <property type="entry name" value="FAD-bd_PCMH-like_sf"/>
</dbReference>
<dbReference type="Gene3D" id="3.30.70.2520">
    <property type="match status" value="1"/>
</dbReference>
<evidence type="ECO:0000256" key="3">
    <source>
        <dbReference type="ARBA" id="ARBA00023140"/>
    </source>
</evidence>
<keyword evidence="8" id="KW-1185">Reference proteome</keyword>
<comment type="subcellular location">
    <subcellularLocation>
        <location evidence="1">Peroxisome</location>
    </subcellularLocation>
</comment>
<evidence type="ECO:0000256" key="1">
    <source>
        <dbReference type="ARBA" id="ARBA00004275"/>
    </source>
</evidence>
<protein>
    <submittedName>
        <fullName evidence="7">L-gulonolactone oxidase 5</fullName>
    </submittedName>
</protein>
<evidence type="ECO:0000313" key="7">
    <source>
        <dbReference type="EMBL" id="OXA52329.1"/>
    </source>
</evidence>
<dbReference type="InterPro" id="IPR006094">
    <property type="entry name" value="Oxid_FAD_bind_N"/>
</dbReference>
<evidence type="ECO:0000256" key="5">
    <source>
        <dbReference type="SAM" id="SignalP"/>
    </source>
</evidence>
<evidence type="ECO:0000256" key="4">
    <source>
        <dbReference type="SAM" id="MobiDB-lite"/>
    </source>
</evidence>
<keyword evidence="2" id="KW-0560">Oxidoreductase</keyword>
<dbReference type="Gene3D" id="3.30.465.10">
    <property type="match status" value="1"/>
</dbReference>
<feature type="compositionally biased region" description="Basic and acidic residues" evidence="4">
    <location>
        <begin position="24"/>
        <end position="34"/>
    </location>
</feature>
<feature type="domain" description="FAD-binding PCMH-type" evidence="6">
    <location>
        <begin position="59"/>
        <end position="225"/>
    </location>
</feature>
<dbReference type="GO" id="GO:0003885">
    <property type="term" value="F:D-arabinono-1,4-lactone oxidase activity"/>
    <property type="evidence" value="ECO:0007669"/>
    <property type="project" value="InterPro"/>
</dbReference>
<dbReference type="PANTHER" id="PTHR43762:SF1">
    <property type="entry name" value="D-ARABINONO-1,4-LACTONE OXIDASE"/>
    <property type="match status" value="1"/>
</dbReference>
<feature type="signal peptide" evidence="5">
    <location>
        <begin position="1"/>
        <end position="19"/>
    </location>
</feature>
<keyword evidence="5" id="KW-0732">Signal</keyword>
<dbReference type="EMBL" id="LNIX01000007">
    <property type="protein sequence ID" value="OXA52329.1"/>
    <property type="molecule type" value="Genomic_DNA"/>
</dbReference>
<dbReference type="Pfam" id="PF04030">
    <property type="entry name" value="ALO"/>
    <property type="match status" value="2"/>
</dbReference>
<dbReference type="InterPro" id="IPR016166">
    <property type="entry name" value="FAD-bd_PCMH"/>
</dbReference>
<sequence length="609" mass="67081">MRIGPVIVSTLFFVVEISAESQSDNEKNNEKKDQVGLAPAPPNQSDPKNSYRSYQSSIYCSATSPMLYPTSVTEVQQIIRDAIKNGNTVKSVGSRHSITDVICTDGIPMSMENIKYTIANNDETATVGGGAEMKSVLEFLHARNRTLIHVPTFGGITVAGAIGTGAHGSSLLHPPSLSDQIVRLTIVDGLGEIRVIDDPHEVNAFRVHLGLLGAIVDVTLKTVPLFKMVVRNYVEGENILFDGQAIKMAEEHDWFEMWWFPSTKNVVVSKGNYTSDLETVGNATTNLIPDQNSAEIMSARDAFETLQGTRNKRGLYAIQDFTQFSIYQDVVGKPAFFTEDGRTIKNPATGYAWQLQSNKCTNKCPWDNGNNSVNPEESSMAFEIQELPGVIKTMKSILSQIQATFTMIGVFIRFSPPSDALMAISSGRRTVTVEWATPMRRDPYGTSRDGIGAYQAILQAMVKQHGGRPHWGKNGLYYSNPDIIKATTPNREAFIKVMKAYDPQGLFLNKFGRRLLGVSREMDVDPSVKRCALQDYCICSKHSDCAPLQQCTIVNGYAVCNEIGAGFLPPTIKSYNPTNLTSIYEAIEKYSFHSETIEGDDAEAAPQFS</sequence>
<feature type="region of interest" description="Disordered" evidence="4">
    <location>
        <begin position="22"/>
        <end position="52"/>
    </location>
</feature>
<proteinExistence type="predicted"/>
<dbReference type="InterPro" id="IPR010031">
    <property type="entry name" value="FAD_lactone_oxidase-like"/>
</dbReference>